<sequence>MAIQFQLPCQIGWRGKTYQPGLQTIPEDLAMALGWTPEDETEGEESGGEKTQTGRKRAQPK</sequence>
<evidence type="ECO:0000313" key="3">
    <source>
        <dbReference type="Proteomes" id="UP000222310"/>
    </source>
</evidence>
<reference evidence="2 3" key="1">
    <citation type="submission" date="2015-02" db="EMBL/GenBank/DDBJ databases">
        <title>Nostoc linckia genome annotation.</title>
        <authorList>
            <person name="Zhou Z."/>
        </authorList>
    </citation>
    <scope>NUCLEOTIDE SEQUENCE [LARGE SCALE GENOMIC DNA]</scope>
    <source>
        <strain evidence="3">z8</strain>
    </source>
</reference>
<dbReference type="Proteomes" id="UP000222310">
    <property type="component" value="Unassembled WGS sequence"/>
</dbReference>
<name>A0A9Q6ENG8_NOSLI</name>
<evidence type="ECO:0000313" key="2">
    <source>
        <dbReference type="EMBL" id="PHK07270.1"/>
    </source>
</evidence>
<protein>
    <submittedName>
        <fullName evidence="2">Uncharacterized protein</fullName>
    </submittedName>
</protein>
<organism evidence="2 3">
    <name type="scientific">Nostoc linckia z8</name>
    <dbReference type="NCBI Taxonomy" id="1628746"/>
    <lineage>
        <taxon>Bacteria</taxon>
        <taxon>Bacillati</taxon>
        <taxon>Cyanobacteriota</taxon>
        <taxon>Cyanophyceae</taxon>
        <taxon>Nostocales</taxon>
        <taxon>Nostocaceae</taxon>
        <taxon>Nostoc</taxon>
    </lineage>
</organism>
<evidence type="ECO:0000256" key="1">
    <source>
        <dbReference type="SAM" id="MobiDB-lite"/>
    </source>
</evidence>
<accession>A0A9Q6ENG8</accession>
<comment type="caution">
    <text evidence="2">The sequence shown here is derived from an EMBL/GenBank/DDBJ whole genome shotgun (WGS) entry which is preliminary data.</text>
</comment>
<dbReference type="GeneID" id="57092051"/>
<feature type="compositionally biased region" description="Acidic residues" evidence="1">
    <location>
        <begin position="37"/>
        <end position="46"/>
    </location>
</feature>
<dbReference type="RefSeq" id="WP_099065863.1">
    <property type="nucleotide sequence ID" value="NZ_LAHD01000002.1"/>
</dbReference>
<feature type="region of interest" description="Disordered" evidence="1">
    <location>
        <begin position="34"/>
        <end position="61"/>
    </location>
</feature>
<proteinExistence type="predicted"/>
<dbReference type="EMBL" id="LAHD01000002">
    <property type="protein sequence ID" value="PHK07270.1"/>
    <property type="molecule type" value="Genomic_DNA"/>
</dbReference>
<gene>
    <name evidence="2" type="ORF">VF08_01330</name>
</gene>
<dbReference type="AlphaFoldDB" id="A0A9Q6ENG8"/>